<gene>
    <name evidence="1" type="ORF">RHMOL_Rhmol05G0189100</name>
</gene>
<protein>
    <submittedName>
        <fullName evidence="1">Uncharacterized protein</fullName>
    </submittedName>
</protein>
<dbReference type="Proteomes" id="UP001062846">
    <property type="component" value="Chromosome 5"/>
</dbReference>
<reference evidence="1" key="1">
    <citation type="submission" date="2022-02" db="EMBL/GenBank/DDBJ databases">
        <title>Plant Genome Project.</title>
        <authorList>
            <person name="Zhang R.-G."/>
        </authorList>
    </citation>
    <scope>NUCLEOTIDE SEQUENCE</scope>
    <source>
        <strain evidence="1">AT1</strain>
    </source>
</reference>
<sequence>MCGLCVTRQVRKRRRAPRLHVGSELVLVLFLTGPRVFPFQVRDGTWVHCRV</sequence>
<dbReference type="EMBL" id="CM046392">
    <property type="protein sequence ID" value="KAI8555643.1"/>
    <property type="molecule type" value="Genomic_DNA"/>
</dbReference>
<evidence type="ECO:0000313" key="1">
    <source>
        <dbReference type="EMBL" id="KAI8555643.1"/>
    </source>
</evidence>
<accession>A0ACC0NSS5</accession>
<keyword evidence="2" id="KW-1185">Reference proteome</keyword>
<evidence type="ECO:0000313" key="2">
    <source>
        <dbReference type="Proteomes" id="UP001062846"/>
    </source>
</evidence>
<organism evidence="1 2">
    <name type="scientific">Rhododendron molle</name>
    <name type="common">Chinese azalea</name>
    <name type="synonym">Azalea mollis</name>
    <dbReference type="NCBI Taxonomy" id="49168"/>
    <lineage>
        <taxon>Eukaryota</taxon>
        <taxon>Viridiplantae</taxon>
        <taxon>Streptophyta</taxon>
        <taxon>Embryophyta</taxon>
        <taxon>Tracheophyta</taxon>
        <taxon>Spermatophyta</taxon>
        <taxon>Magnoliopsida</taxon>
        <taxon>eudicotyledons</taxon>
        <taxon>Gunneridae</taxon>
        <taxon>Pentapetalae</taxon>
        <taxon>asterids</taxon>
        <taxon>Ericales</taxon>
        <taxon>Ericaceae</taxon>
        <taxon>Ericoideae</taxon>
        <taxon>Rhodoreae</taxon>
        <taxon>Rhododendron</taxon>
    </lineage>
</organism>
<proteinExistence type="predicted"/>
<name>A0ACC0NSS5_RHOML</name>
<comment type="caution">
    <text evidence="1">The sequence shown here is derived from an EMBL/GenBank/DDBJ whole genome shotgun (WGS) entry which is preliminary data.</text>
</comment>